<sequence length="76" mass="8834">MHKVVLYHTQGCHLCEQAYELLLHFFSPAEVNCIDIVDDEAMMNLYQCDIPVAQNCLTQALLKWPFNPQQIQEVLK</sequence>
<name>A4CC94_9GAMM</name>
<dbReference type="HOGENOM" id="CLU_125054_4_2_6"/>
<dbReference type="RefSeq" id="WP_009839813.1">
    <property type="nucleotide sequence ID" value="NZ_CH959301.1"/>
</dbReference>
<dbReference type="AlphaFoldDB" id="A4CC94"/>
<accession>A4CC94</accession>
<dbReference type="InterPro" id="IPR008554">
    <property type="entry name" value="Glutaredoxin-like"/>
</dbReference>
<dbReference type="Proteomes" id="UP000006201">
    <property type="component" value="Unassembled WGS sequence"/>
</dbReference>
<evidence type="ECO:0000313" key="1">
    <source>
        <dbReference type="EMBL" id="EAR27981.1"/>
    </source>
</evidence>
<dbReference type="EMBL" id="AAOH01000005">
    <property type="protein sequence ID" value="EAR27981.1"/>
    <property type="molecule type" value="Genomic_DNA"/>
</dbReference>
<dbReference type="eggNOG" id="COG0695">
    <property type="taxonomic scope" value="Bacteria"/>
</dbReference>
<proteinExistence type="predicted"/>
<dbReference type="OrthoDB" id="8537427at2"/>
<comment type="caution">
    <text evidence="1">The sequence shown here is derived from an EMBL/GenBank/DDBJ whole genome shotgun (WGS) entry which is preliminary data.</text>
</comment>
<dbReference type="Pfam" id="PF05768">
    <property type="entry name" value="Glrx-like"/>
    <property type="match status" value="1"/>
</dbReference>
<protein>
    <recommendedName>
        <fullName evidence="3">Glutaredoxin family protein</fullName>
    </recommendedName>
</protein>
<evidence type="ECO:0008006" key="3">
    <source>
        <dbReference type="Google" id="ProtNLM"/>
    </source>
</evidence>
<dbReference type="STRING" id="87626.PTD2_19205"/>
<dbReference type="SUPFAM" id="SSF52833">
    <property type="entry name" value="Thioredoxin-like"/>
    <property type="match status" value="1"/>
</dbReference>
<organism evidence="1 2">
    <name type="scientific">Pseudoalteromonas tunicata D2</name>
    <dbReference type="NCBI Taxonomy" id="87626"/>
    <lineage>
        <taxon>Bacteria</taxon>
        <taxon>Pseudomonadati</taxon>
        <taxon>Pseudomonadota</taxon>
        <taxon>Gammaproteobacteria</taxon>
        <taxon>Alteromonadales</taxon>
        <taxon>Pseudoalteromonadaceae</taxon>
        <taxon>Pseudoalteromonas</taxon>
    </lineage>
</organism>
<keyword evidence="2" id="KW-1185">Reference proteome</keyword>
<reference evidence="1 2" key="1">
    <citation type="submission" date="2006-02" db="EMBL/GenBank/DDBJ databases">
        <authorList>
            <person name="Moran M.A."/>
            <person name="Kjelleberg S."/>
            <person name="Egan S."/>
            <person name="Saunders N."/>
            <person name="Thomas T."/>
            <person name="Ferriera S."/>
            <person name="Johnson J."/>
            <person name="Kravitz S."/>
            <person name="Halpern A."/>
            <person name="Remington K."/>
            <person name="Beeson K."/>
            <person name="Tran B."/>
            <person name="Rogers Y.-H."/>
            <person name="Friedman R."/>
            <person name="Venter J.C."/>
        </authorList>
    </citation>
    <scope>NUCLEOTIDE SEQUENCE [LARGE SCALE GENOMIC DNA]</scope>
    <source>
        <strain evidence="1 2">D2</strain>
    </source>
</reference>
<dbReference type="Gene3D" id="3.40.30.10">
    <property type="entry name" value="Glutaredoxin"/>
    <property type="match status" value="1"/>
</dbReference>
<dbReference type="InterPro" id="IPR036249">
    <property type="entry name" value="Thioredoxin-like_sf"/>
</dbReference>
<evidence type="ECO:0000313" key="2">
    <source>
        <dbReference type="Proteomes" id="UP000006201"/>
    </source>
</evidence>
<gene>
    <name evidence="1" type="ORF">PTD2_19205</name>
</gene>